<dbReference type="Pfam" id="PF04542">
    <property type="entry name" value="Sigma70_r2"/>
    <property type="match status" value="1"/>
</dbReference>
<dbReference type="EMBL" id="PIPM01000004">
    <property type="protein sequence ID" value="RUO34234.1"/>
    <property type="molecule type" value="Genomic_DNA"/>
</dbReference>
<dbReference type="InterPro" id="IPR013324">
    <property type="entry name" value="RNA_pol_sigma_r3/r4-like"/>
</dbReference>
<dbReference type="InterPro" id="IPR007627">
    <property type="entry name" value="RNA_pol_sigma70_r2"/>
</dbReference>
<evidence type="ECO:0000256" key="2">
    <source>
        <dbReference type="ARBA" id="ARBA00023015"/>
    </source>
</evidence>
<dbReference type="SUPFAM" id="SSF88946">
    <property type="entry name" value="Sigma2 domain of RNA polymerase sigma factors"/>
    <property type="match status" value="1"/>
</dbReference>
<dbReference type="InterPro" id="IPR014284">
    <property type="entry name" value="RNA_pol_sigma-70_dom"/>
</dbReference>
<dbReference type="NCBIfam" id="TIGR02937">
    <property type="entry name" value="sigma70-ECF"/>
    <property type="match status" value="1"/>
</dbReference>
<evidence type="ECO:0000256" key="1">
    <source>
        <dbReference type="ARBA" id="ARBA00010641"/>
    </source>
</evidence>
<dbReference type="InterPro" id="IPR013249">
    <property type="entry name" value="RNA_pol_sigma70_r4_t2"/>
</dbReference>
<dbReference type="Gene3D" id="1.10.10.10">
    <property type="entry name" value="Winged helix-like DNA-binding domain superfamily/Winged helix DNA-binding domain"/>
    <property type="match status" value="1"/>
</dbReference>
<evidence type="ECO:0000313" key="8">
    <source>
        <dbReference type="EMBL" id="RUO34234.1"/>
    </source>
</evidence>
<dbReference type="GO" id="GO:0016987">
    <property type="term" value="F:sigma factor activity"/>
    <property type="evidence" value="ECO:0007669"/>
    <property type="project" value="UniProtKB-KW"/>
</dbReference>
<feature type="domain" description="RNA polymerase sigma factor 70 region 4 type 2" evidence="7">
    <location>
        <begin position="110"/>
        <end position="161"/>
    </location>
</feature>
<dbReference type="Pfam" id="PF08281">
    <property type="entry name" value="Sigma70_r4_2"/>
    <property type="match status" value="1"/>
</dbReference>
<name>A0A432WKE1_9GAMM</name>
<dbReference type="PANTHER" id="PTHR43133:SF8">
    <property type="entry name" value="RNA POLYMERASE SIGMA FACTOR HI_1459-RELATED"/>
    <property type="match status" value="1"/>
</dbReference>
<keyword evidence="3" id="KW-0731">Sigma factor</keyword>
<dbReference type="SUPFAM" id="SSF88659">
    <property type="entry name" value="Sigma3 and sigma4 domains of RNA polymerase sigma factors"/>
    <property type="match status" value="1"/>
</dbReference>
<evidence type="ECO:0000259" key="7">
    <source>
        <dbReference type="Pfam" id="PF08281"/>
    </source>
</evidence>
<dbReference type="CDD" id="cd06171">
    <property type="entry name" value="Sigma70_r4"/>
    <property type="match status" value="1"/>
</dbReference>
<dbReference type="InterPro" id="IPR013325">
    <property type="entry name" value="RNA_pol_sigma_r2"/>
</dbReference>
<dbReference type="Proteomes" id="UP000288405">
    <property type="component" value="Unassembled WGS sequence"/>
</dbReference>
<reference evidence="8 9" key="1">
    <citation type="journal article" date="2011" name="Front. Microbiol.">
        <title>Genomic signatures of strain selection and enhancement in Bacillus atrophaeus var. globigii, a historical biowarfare simulant.</title>
        <authorList>
            <person name="Gibbons H.S."/>
            <person name="Broomall S.M."/>
            <person name="McNew L.A."/>
            <person name="Daligault H."/>
            <person name="Chapman C."/>
            <person name="Bruce D."/>
            <person name="Karavis M."/>
            <person name="Krepps M."/>
            <person name="McGregor P.A."/>
            <person name="Hong C."/>
            <person name="Park K.H."/>
            <person name="Akmal A."/>
            <person name="Feldman A."/>
            <person name="Lin J.S."/>
            <person name="Chang W.E."/>
            <person name="Higgs B.W."/>
            <person name="Demirev P."/>
            <person name="Lindquist J."/>
            <person name="Liem A."/>
            <person name="Fochler E."/>
            <person name="Read T.D."/>
            <person name="Tapia R."/>
            <person name="Johnson S."/>
            <person name="Bishop-Lilly K.A."/>
            <person name="Detter C."/>
            <person name="Han C."/>
            <person name="Sozhamannan S."/>
            <person name="Rosenzweig C.N."/>
            <person name="Skowronski E.W."/>
        </authorList>
    </citation>
    <scope>NUCLEOTIDE SEQUENCE [LARGE SCALE GENOMIC DNA]</scope>
    <source>
        <strain evidence="8 9">GYP-17</strain>
    </source>
</reference>
<evidence type="ECO:0000256" key="5">
    <source>
        <dbReference type="ARBA" id="ARBA00023163"/>
    </source>
</evidence>
<keyword evidence="5" id="KW-0804">Transcription</keyword>
<dbReference type="GO" id="GO:0003677">
    <property type="term" value="F:DNA binding"/>
    <property type="evidence" value="ECO:0007669"/>
    <property type="project" value="UniProtKB-KW"/>
</dbReference>
<dbReference type="PROSITE" id="PS51257">
    <property type="entry name" value="PROKAR_LIPOPROTEIN"/>
    <property type="match status" value="1"/>
</dbReference>
<keyword evidence="2" id="KW-0805">Transcription regulation</keyword>
<accession>A0A432WKE1</accession>
<feature type="domain" description="RNA polymerase sigma-70 region 2" evidence="6">
    <location>
        <begin position="19"/>
        <end position="81"/>
    </location>
</feature>
<proteinExistence type="inferred from homology"/>
<comment type="similarity">
    <text evidence="1">Belongs to the sigma-70 factor family. ECF subfamily.</text>
</comment>
<evidence type="ECO:0000259" key="6">
    <source>
        <dbReference type="Pfam" id="PF04542"/>
    </source>
</evidence>
<dbReference type="Gene3D" id="1.10.1740.10">
    <property type="match status" value="1"/>
</dbReference>
<keyword evidence="9" id="KW-1185">Reference proteome</keyword>
<dbReference type="InterPro" id="IPR039425">
    <property type="entry name" value="RNA_pol_sigma-70-like"/>
</dbReference>
<sequence length="179" mass="20617">MQQHKEKRMTGSHPFMQWYGGALAFAVSLLGCREAAQDMVQHALYKSMSARRVPSDTAAQKVWFYKVVRHACFDWLQQEKRMDRSIVVEEFTEAFVDDETLGEREEKVVWVRRALALLSSEQREILVLREVNDLSYDDLAAVLQIERGTVMSRLHRARMALRTKLSEITEDGGLSNANP</sequence>
<comment type="caution">
    <text evidence="8">The sequence shown here is derived from an EMBL/GenBank/DDBJ whole genome shotgun (WGS) entry which is preliminary data.</text>
</comment>
<gene>
    <name evidence="8" type="ORF">CWE11_05765</name>
</gene>
<dbReference type="InterPro" id="IPR036388">
    <property type="entry name" value="WH-like_DNA-bd_sf"/>
</dbReference>
<evidence type="ECO:0000256" key="3">
    <source>
        <dbReference type="ARBA" id="ARBA00023082"/>
    </source>
</evidence>
<dbReference type="AlphaFoldDB" id="A0A432WKE1"/>
<organism evidence="8 9">
    <name type="scientific">Aliidiomarina sanyensis</name>
    <dbReference type="NCBI Taxonomy" id="1249555"/>
    <lineage>
        <taxon>Bacteria</taxon>
        <taxon>Pseudomonadati</taxon>
        <taxon>Pseudomonadota</taxon>
        <taxon>Gammaproteobacteria</taxon>
        <taxon>Alteromonadales</taxon>
        <taxon>Idiomarinaceae</taxon>
        <taxon>Aliidiomarina</taxon>
    </lineage>
</organism>
<keyword evidence="4" id="KW-0238">DNA-binding</keyword>
<evidence type="ECO:0000313" key="9">
    <source>
        <dbReference type="Proteomes" id="UP000288405"/>
    </source>
</evidence>
<evidence type="ECO:0000256" key="4">
    <source>
        <dbReference type="ARBA" id="ARBA00023125"/>
    </source>
</evidence>
<dbReference type="PANTHER" id="PTHR43133">
    <property type="entry name" value="RNA POLYMERASE ECF-TYPE SIGMA FACTO"/>
    <property type="match status" value="1"/>
</dbReference>
<dbReference type="GO" id="GO:0006352">
    <property type="term" value="P:DNA-templated transcription initiation"/>
    <property type="evidence" value="ECO:0007669"/>
    <property type="project" value="InterPro"/>
</dbReference>
<protein>
    <submittedName>
        <fullName evidence="8">RNA polymerase sigma factor</fullName>
    </submittedName>
</protein>